<name>A0A9N7JM69_CLOSE</name>
<evidence type="ECO:0000313" key="2">
    <source>
        <dbReference type="Proteomes" id="UP000280586"/>
    </source>
</evidence>
<evidence type="ECO:0000313" key="1">
    <source>
        <dbReference type="EMBL" id="AYE34431.1"/>
    </source>
</evidence>
<dbReference type="KEGG" id="csep:CP523_08320"/>
<accession>A0A9N7JM69</accession>
<dbReference type="Proteomes" id="UP000280586">
    <property type="component" value="Chromosome"/>
</dbReference>
<reference evidence="1 2" key="1">
    <citation type="submission" date="2017-09" db="EMBL/GenBank/DDBJ databases">
        <authorList>
            <person name="Thomas P."/>
            <person name="Seyboldt C."/>
        </authorList>
    </citation>
    <scope>NUCLEOTIDE SEQUENCE [LARGE SCALE GENOMIC DNA]</scope>
    <source>
        <strain evidence="1 2">DSM 7534</strain>
    </source>
</reference>
<sequence>MSINKKKIYIFTVLLSLMFILVCMKQLFKNDIRKIALLNNEIRAFKEVDLENGKYKIVLPEKWSVNERNKNIDGVEFEATINDNNKIDGTISILDGVNDLNNIPDTIFKDVKNRKCKVYDEYGVKWHVLEYKMPYDNKYKNICYFKEYSKGKILIISFHFDESQYKPSIKVAFDEVAKGFR</sequence>
<dbReference type="EMBL" id="CP023671">
    <property type="protein sequence ID" value="AYE34431.1"/>
    <property type="molecule type" value="Genomic_DNA"/>
</dbReference>
<dbReference type="RefSeq" id="WP_120140774.1">
    <property type="nucleotide sequence ID" value="NZ_CP086003.1"/>
</dbReference>
<organism evidence="1 2">
    <name type="scientific">Clostridium septicum</name>
    <dbReference type="NCBI Taxonomy" id="1504"/>
    <lineage>
        <taxon>Bacteria</taxon>
        <taxon>Bacillati</taxon>
        <taxon>Bacillota</taxon>
        <taxon>Clostridia</taxon>
        <taxon>Eubacteriales</taxon>
        <taxon>Clostridiaceae</taxon>
        <taxon>Clostridium</taxon>
    </lineage>
</organism>
<proteinExistence type="predicted"/>
<gene>
    <name evidence="1" type="ORF">CP523_08320</name>
</gene>
<protein>
    <submittedName>
        <fullName evidence="1">Uncharacterized protein</fullName>
    </submittedName>
</protein>
<dbReference type="AlphaFoldDB" id="A0A9N7JM69"/>